<dbReference type="Proteomes" id="UP001597101">
    <property type="component" value="Unassembled WGS sequence"/>
</dbReference>
<evidence type="ECO:0000256" key="11">
    <source>
        <dbReference type="ARBA" id="ARBA00023163"/>
    </source>
</evidence>
<keyword evidence="18" id="KW-1185">Reference proteome</keyword>
<feature type="modified residue" description="4-aspartylphosphate" evidence="13">
    <location>
        <position position="57"/>
    </location>
</feature>
<dbReference type="SMART" id="SM00862">
    <property type="entry name" value="Trans_reg_C"/>
    <property type="match status" value="1"/>
</dbReference>
<dbReference type="PANTHER" id="PTHR48111:SF40">
    <property type="entry name" value="PHOSPHATE REGULON TRANSCRIPTIONAL REGULATORY PROTEIN PHOB"/>
    <property type="match status" value="1"/>
</dbReference>
<keyword evidence="4" id="KW-0963">Cytoplasm</keyword>
<dbReference type="PROSITE" id="PS50110">
    <property type="entry name" value="RESPONSE_REGULATORY"/>
    <property type="match status" value="1"/>
</dbReference>
<dbReference type="SUPFAM" id="SSF52172">
    <property type="entry name" value="CheY-like"/>
    <property type="match status" value="1"/>
</dbReference>
<dbReference type="RefSeq" id="WP_377211931.1">
    <property type="nucleotide sequence ID" value="NZ_JBHTJV010000003.1"/>
</dbReference>
<evidence type="ECO:0000256" key="1">
    <source>
        <dbReference type="ARBA" id="ARBA00004496"/>
    </source>
</evidence>
<dbReference type="SMART" id="SM00448">
    <property type="entry name" value="REC"/>
    <property type="match status" value="1"/>
</dbReference>
<sequence>MALSESAKILVVEDEPSQREMLVYNLEQEGYAVIWAEDGDEAILLAKEEAPDVIVLDWMLPSISGIEVCRQLKASATTSEIAIIMLTARGEEADRVRGLTTGADDYVVKPYSVSELLARIQVRLRHSKPSATGGMLTFSDITLDTAQYRVMRGGKALKLGPTEFKMLTVFMERPKRVWSRDQLLDKVWGHDALVDLRTVDVHVGRLRKALNRDGEDNVIRTVRGAGYSLDNEG</sequence>
<evidence type="ECO:0000256" key="13">
    <source>
        <dbReference type="PROSITE-ProRule" id="PRU00169"/>
    </source>
</evidence>
<evidence type="ECO:0000313" key="18">
    <source>
        <dbReference type="Proteomes" id="UP001597101"/>
    </source>
</evidence>
<dbReference type="CDD" id="cd00383">
    <property type="entry name" value="trans_reg_C"/>
    <property type="match status" value="1"/>
</dbReference>
<keyword evidence="7" id="KW-0902">Two-component regulatory system</keyword>
<dbReference type="InterPro" id="IPR001867">
    <property type="entry name" value="OmpR/PhoB-type_DNA-bd"/>
</dbReference>
<evidence type="ECO:0000256" key="7">
    <source>
        <dbReference type="ARBA" id="ARBA00023012"/>
    </source>
</evidence>
<reference evidence="18" key="1">
    <citation type="journal article" date="2019" name="Int. J. Syst. Evol. Microbiol.">
        <title>The Global Catalogue of Microorganisms (GCM) 10K type strain sequencing project: providing services to taxonomists for standard genome sequencing and annotation.</title>
        <authorList>
            <consortium name="The Broad Institute Genomics Platform"/>
            <consortium name="The Broad Institute Genome Sequencing Center for Infectious Disease"/>
            <person name="Wu L."/>
            <person name="Ma J."/>
        </authorList>
    </citation>
    <scope>NUCLEOTIDE SEQUENCE [LARGE SCALE GENOMIC DNA]</scope>
    <source>
        <strain evidence="18">CCUG 60023</strain>
    </source>
</reference>
<keyword evidence="10" id="KW-0010">Activator</keyword>
<keyword evidence="8" id="KW-0805">Transcription regulation</keyword>
<dbReference type="InterPro" id="IPR001789">
    <property type="entry name" value="Sig_transdc_resp-reg_receiver"/>
</dbReference>
<comment type="subcellular location">
    <subcellularLocation>
        <location evidence="1">Cytoplasm</location>
    </subcellularLocation>
</comment>
<evidence type="ECO:0000256" key="3">
    <source>
        <dbReference type="ARBA" id="ARBA00022448"/>
    </source>
</evidence>
<evidence type="ECO:0000256" key="5">
    <source>
        <dbReference type="ARBA" id="ARBA00022553"/>
    </source>
</evidence>
<dbReference type="SUPFAM" id="SSF46894">
    <property type="entry name" value="C-terminal effector domain of the bipartite response regulators"/>
    <property type="match status" value="1"/>
</dbReference>
<dbReference type="EMBL" id="JBHTJV010000003">
    <property type="protein sequence ID" value="MFD0916098.1"/>
    <property type="molecule type" value="Genomic_DNA"/>
</dbReference>
<protein>
    <recommendedName>
        <fullName evidence="2">Phosphate regulon transcriptional regulatory protein PhoB</fullName>
    </recommendedName>
</protein>
<name>A0ABW3FF61_9HYPH</name>
<evidence type="ECO:0000259" key="15">
    <source>
        <dbReference type="PROSITE" id="PS50110"/>
    </source>
</evidence>
<proteinExistence type="predicted"/>
<comment type="function">
    <text evidence="12">This protein is a positive regulator for the phosphate regulon. Transcription of this operon is positively regulated by PhoB and PhoR when phosphate is limited.</text>
</comment>
<keyword evidence="3" id="KW-0813">Transport</keyword>
<dbReference type="InterPro" id="IPR011006">
    <property type="entry name" value="CheY-like_superfamily"/>
</dbReference>
<evidence type="ECO:0000313" key="17">
    <source>
        <dbReference type="EMBL" id="MFD0916098.1"/>
    </source>
</evidence>
<dbReference type="Pfam" id="PF00072">
    <property type="entry name" value="Response_reg"/>
    <property type="match status" value="1"/>
</dbReference>
<evidence type="ECO:0000256" key="2">
    <source>
        <dbReference type="ARBA" id="ARBA00013332"/>
    </source>
</evidence>
<gene>
    <name evidence="17" type="primary">phoB</name>
    <name evidence="17" type="ORF">ACFQ14_06735</name>
</gene>
<dbReference type="NCBIfam" id="TIGR02154">
    <property type="entry name" value="PhoB"/>
    <property type="match status" value="1"/>
</dbReference>
<dbReference type="InterPro" id="IPR039420">
    <property type="entry name" value="WalR-like"/>
</dbReference>
<dbReference type="InterPro" id="IPR016032">
    <property type="entry name" value="Sig_transdc_resp-reg_C-effctor"/>
</dbReference>
<evidence type="ECO:0000256" key="10">
    <source>
        <dbReference type="ARBA" id="ARBA00023159"/>
    </source>
</evidence>
<feature type="domain" description="OmpR/PhoB-type" evidence="16">
    <location>
        <begin position="133"/>
        <end position="231"/>
    </location>
</feature>
<keyword evidence="6" id="KW-0592">Phosphate transport</keyword>
<evidence type="ECO:0000259" key="16">
    <source>
        <dbReference type="PROSITE" id="PS51755"/>
    </source>
</evidence>
<dbReference type="PROSITE" id="PS51755">
    <property type="entry name" value="OMPR_PHOB"/>
    <property type="match status" value="1"/>
</dbReference>
<evidence type="ECO:0000256" key="12">
    <source>
        <dbReference type="ARBA" id="ARBA00024735"/>
    </source>
</evidence>
<dbReference type="Gene3D" id="1.10.10.10">
    <property type="entry name" value="Winged helix-like DNA-binding domain superfamily/Winged helix DNA-binding domain"/>
    <property type="match status" value="1"/>
</dbReference>
<keyword evidence="9 14" id="KW-0238">DNA-binding</keyword>
<dbReference type="InterPro" id="IPR036388">
    <property type="entry name" value="WH-like_DNA-bd_sf"/>
</dbReference>
<dbReference type="PANTHER" id="PTHR48111">
    <property type="entry name" value="REGULATOR OF RPOS"/>
    <property type="match status" value="1"/>
</dbReference>
<evidence type="ECO:0000256" key="9">
    <source>
        <dbReference type="ARBA" id="ARBA00023125"/>
    </source>
</evidence>
<evidence type="ECO:0000256" key="8">
    <source>
        <dbReference type="ARBA" id="ARBA00023015"/>
    </source>
</evidence>
<organism evidence="17 18">
    <name type="scientific">Pseudahrensia aquimaris</name>
    <dbReference type="NCBI Taxonomy" id="744461"/>
    <lineage>
        <taxon>Bacteria</taxon>
        <taxon>Pseudomonadati</taxon>
        <taxon>Pseudomonadota</taxon>
        <taxon>Alphaproteobacteria</taxon>
        <taxon>Hyphomicrobiales</taxon>
        <taxon>Ahrensiaceae</taxon>
        <taxon>Pseudahrensia</taxon>
    </lineage>
</organism>
<dbReference type="Gene3D" id="3.40.50.2300">
    <property type="match status" value="1"/>
</dbReference>
<dbReference type="Gene3D" id="6.10.250.690">
    <property type="match status" value="1"/>
</dbReference>
<evidence type="ECO:0000256" key="4">
    <source>
        <dbReference type="ARBA" id="ARBA00022490"/>
    </source>
</evidence>
<keyword evidence="11" id="KW-0804">Transcription</keyword>
<comment type="caution">
    <text evidence="17">The sequence shown here is derived from an EMBL/GenBank/DDBJ whole genome shotgun (WGS) entry which is preliminary data.</text>
</comment>
<evidence type="ECO:0000256" key="14">
    <source>
        <dbReference type="PROSITE-ProRule" id="PRU01091"/>
    </source>
</evidence>
<keyword evidence="5 13" id="KW-0597">Phosphoprotein</keyword>
<evidence type="ECO:0000256" key="6">
    <source>
        <dbReference type="ARBA" id="ARBA00022592"/>
    </source>
</evidence>
<accession>A0ABW3FF61</accession>
<feature type="domain" description="Response regulatory" evidence="15">
    <location>
        <begin position="8"/>
        <end position="124"/>
    </location>
</feature>
<dbReference type="InterPro" id="IPR011879">
    <property type="entry name" value="Sig_transdc_resp-reg_PhoB"/>
</dbReference>
<dbReference type="Pfam" id="PF00486">
    <property type="entry name" value="Trans_reg_C"/>
    <property type="match status" value="1"/>
</dbReference>
<feature type="DNA-binding region" description="OmpR/PhoB-type" evidence="14">
    <location>
        <begin position="133"/>
        <end position="231"/>
    </location>
</feature>